<evidence type="ECO:0000313" key="3">
    <source>
        <dbReference type="Proteomes" id="UP001153069"/>
    </source>
</evidence>
<dbReference type="InterPro" id="IPR036865">
    <property type="entry name" value="CRAL-TRIO_dom_sf"/>
</dbReference>
<keyword evidence="3" id="KW-1185">Reference proteome</keyword>
<dbReference type="InterPro" id="IPR051064">
    <property type="entry name" value="SEC14/CRAL-TRIO_domain"/>
</dbReference>
<proteinExistence type="predicted"/>
<dbReference type="GO" id="GO:0005737">
    <property type="term" value="C:cytoplasm"/>
    <property type="evidence" value="ECO:0007669"/>
    <property type="project" value="TreeGrafter"/>
</dbReference>
<dbReference type="PANTHER" id="PTHR23324">
    <property type="entry name" value="SEC14 RELATED PROTEIN"/>
    <property type="match status" value="1"/>
</dbReference>
<dbReference type="PANTHER" id="PTHR23324:SF83">
    <property type="entry name" value="SEC14-LIKE PROTEIN 2"/>
    <property type="match status" value="1"/>
</dbReference>
<protein>
    <submittedName>
        <fullName evidence="2">SEC14-like protein 5</fullName>
    </submittedName>
</protein>
<evidence type="ECO:0000313" key="2">
    <source>
        <dbReference type="EMBL" id="CAB9497625.1"/>
    </source>
</evidence>
<dbReference type="PROSITE" id="PS50191">
    <property type="entry name" value="CRAL_TRIO"/>
    <property type="match status" value="1"/>
</dbReference>
<dbReference type="SUPFAM" id="SSF52087">
    <property type="entry name" value="CRAL/TRIO domain"/>
    <property type="match status" value="1"/>
</dbReference>
<dbReference type="Gene3D" id="3.40.525.10">
    <property type="entry name" value="CRAL-TRIO lipid binding domain"/>
    <property type="match status" value="1"/>
</dbReference>
<dbReference type="Proteomes" id="UP001153069">
    <property type="component" value="Unassembled WGS sequence"/>
</dbReference>
<reference evidence="2" key="1">
    <citation type="submission" date="2020-06" db="EMBL/GenBank/DDBJ databases">
        <authorList>
            <consortium name="Plant Systems Biology data submission"/>
        </authorList>
    </citation>
    <scope>NUCLEOTIDE SEQUENCE</scope>
    <source>
        <strain evidence="2">D6</strain>
    </source>
</reference>
<dbReference type="Pfam" id="PF00650">
    <property type="entry name" value="CRAL_TRIO"/>
    <property type="match status" value="1"/>
</dbReference>
<organism evidence="2 3">
    <name type="scientific">Seminavis robusta</name>
    <dbReference type="NCBI Taxonomy" id="568900"/>
    <lineage>
        <taxon>Eukaryota</taxon>
        <taxon>Sar</taxon>
        <taxon>Stramenopiles</taxon>
        <taxon>Ochrophyta</taxon>
        <taxon>Bacillariophyta</taxon>
        <taxon>Bacillariophyceae</taxon>
        <taxon>Bacillariophycidae</taxon>
        <taxon>Naviculales</taxon>
        <taxon>Naviculaceae</taxon>
        <taxon>Seminavis</taxon>
    </lineage>
</organism>
<name>A0A9N8D9E5_9STRA</name>
<comment type="caution">
    <text evidence="2">The sequence shown here is derived from an EMBL/GenBank/DDBJ whole genome shotgun (WGS) entry which is preliminary data.</text>
</comment>
<dbReference type="AlphaFoldDB" id="A0A9N8D9E5"/>
<dbReference type="CDD" id="cd00170">
    <property type="entry name" value="SEC14"/>
    <property type="match status" value="1"/>
</dbReference>
<dbReference type="EMBL" id="CAICTM010000023">
    <property type="protein sequence ID" value="CAB9497625.1"/>
    <property type="molecule type" value="Genomic_DNA"/>
</dbReference>
<dbReference type="OrthoDB" id="1434354at2759"/>
<gene>
    <name evidence="2" type="ORF">SEMRO_23_G015690.1</name>
</gene>
<feature type="domain" description="CRAL-TRIO" evidence="1">
    <location>
        <begin position="110"/>
        <end position="282"/>
    </location>
</feature>
<dbReference type="InterPro" id="IPR001251">
    <property type="entry name" value="CRAL-TRIO_dom"/>
</dbReference>
<accession>A0A9N8D9E5</accession>
<evidence type="ECO:0000259" key="1">
    <source>
        <dbReference type="PROSITE" id="PS50191"/>
    </source>
</evidence>
<sequence>MAIKLSRTTCAKSSLGLSLEKRWSIDRFSAMSRLWDLTEKDEANVRHIEQTIRDVDHWKNDPFEVVRYYKEYYTSKNHETSLKKVETVWRHMVQWRLDYDADTLLQRNPKPDPLWTQLPCKMLETCDRDGDPVFVDRVGIGDSFGILKHFGVDAFADHIIWIREFHCHPSFWGYNNQVRNFTVIIDLLGLSSGHLRPGLLPLLQKTARVQQDCYAGWEKRIIIIRAPAIFKIIWAIAKHFFDKHVQDALIFGTKHDYLDVLEEYVELEDLPPEIAPQGKAKGYPGYFQQVSLQGGSFQPDLIGSTTSKNSQWEPTTSITNACAANVKTKVLMKGQYSWDPVLDNRMSVNVVYQF</sequence>